<organism evidence="1 2">
    <name type="scientific">Trifolium medium</name>
    <dbReference type="NCBI Taxonomy" id="97028"/>
    <lineage>
        <taxon>Eukaryota</taxon>
        <taxon>Viridiplantae</taxon>
        <taxon>Streptophyta</taxon>
        <taxon>Embryophyta</taxon>
        <taxon>Tracheophyta</taxon>
        <taxon>Spermatophyta</taxon>
        <taxon>Magnoliopsida</taxon>
        <taxon>eudicotyledons</taxon>
        <taxon>Gunneridae</taxon>
        <taxon>Pentapetalae</taxon>
        <taxon>rosids</taxon>
        <taxon>fabids</taxon>
        <taxon>Fabales</taxon>
        <taxon>Fabaceae</taxon>
        <taxon>Papilionoideae</taxon>
        <taxon>50 kb inversion clade</taxon>
        <taxon>NPAAA clade</taxon>
        <taxon>Hologalegina</taxon>
        <taxon>IRL clade</taxon>
        <taxon>Trifolieae</taxon>
        <taxon>Trifolium</taxon>
    </lineage>
</organism>
<dbReference type="InterPro" id="IPR029063">
    <property type="entry name" value="SAM-dependent_MTases_sf"/>
</dbReference>
<keyword evidence="2" id="KW-1185">Reference proteome</keyword>
<sequence length="88" mass="9845">MKFIDSPVIELLVGDTVLSLPKQRFHACRNLRMAAAAASPINSMNPPFDFVIAADVVYIEESVPEFVYAMESLLSDDGVSMRKLMFIY</sequence>
<comment type="caution">
    <text evidence="1">The sequence shown here is derived from an EMBL/GenBank/DDBJ whole genome shotgun (WGS) entry which is preliminary data.</text>
</comment>
<dbReference type="Gene3D" id="3.40.50.150">
    <property type="entry name" value="Vaccinia Virus protein VP39"/>
    <property type="match status" value="1"/>
</dbReference>
<evidence type="ECO:0000313" key="2">
    <source>
        <dbReference type="Proteomes" id="UP000265520"/>
    </source>
</evidence>
<protein>
    <submittedName>
        <fullName evidence="1">Protein-lysine methyltransferase METTL21D-like</fullName>
    </submittedName>
</protein>
<name>A0A392P3W5_9FABA</name>
<reference evidence="1 2" key="1">
    <citation type="journal article" date="2018" name="Front. Plant Sci.">
        <title>Red Clover (Trifolium pratense) and Zigzag Clover (T. medium) - A Picture of Genomic Similarities and Differences.</title>
        <authorList>
            <person name="Dluhosova J."/>
            <person name="Istvanek J."/>
            <person name="Nedelnik J."/>
            <person name="Repkova J."/>
        </authorList>
    </citation>
    <scope>NUCLEOTIDE SEQUENCE [LARGE SCALE GENOMIC DNA]</scope>
    <source>
        <strain evidence="2">cv. 10/8</strain>
        <tissue evidence="1">Leaf</tissue>
    </source>
</reference>
<keyword evidence="1" id="KW-0489">Methyltransferase</keyword>
<proteinExistence type="predicted"/>
<dbReference type="EMBL" id="LXQA010058894">
    <property type="protein sequence ID" value="MCI05505.1"/>
    <property type="molecule type" value="Genomic_DNA"/>
</dbReference>
<dbReference type="Proteomes" id="UP000265520">
    <property type="component" value="Unassembled WGS sequence"/>
</dbReference>
<evidence type="ECO:0000313" key="1">
    <source>
        <dbReference type="EMBL" id="MCI05505.1"/>
    </source>
</evidence>
<dbReference type="AlphaFoldDB" id="A0A392P3W5"/>
<keyword evidence="1" id="KW-0808">Transferase</keyword>
<dbReference type="GO" id="GO:0008168">
    <property type="term" value="F:methyltransferase activity"/>
    <property type="evidence" value="ECO:0007669"/>
    <property type="project" value="UniProtKB-KW"/>
</dbReference>
<dbReference type="GO" id="GO:0032259">
    <property type="term" value="P:methylation"/>
    <property type="evidence" value="ECO:0007669"/>
    <property type="project" value="UniProtKB-KW"/>
</dbReference>
<accession>A0A392P3W5</accession>